<evidence type="ECO:0000313" key="2">
    <source>
        <dbReference type="Proteomes" id="UP000218811"/>
    </source>
</evidence>
<gene>
    <name evidence="1" type="ORF">WOLCODRAFT_158832</name>
</gene>
<keyword evidence="2" id="KW-1185">Reference proteome</keyword>
<protein>
    <recommendedName>
        <fullName evidence="3">Fungal-type protein kinase domain-containing protein</fullName>
    </recommendedName>
</protein>
<dbReference type="Proteomes" id="UP000218811">
    <property type="component" value="Unassembled WGS sequence"/>
</dbReference>
<dbReference type="EMBL" id="KB467976">
    <property type="protein sequence ID" value="PCH39277.1"/>
    <property type="molecule type" value="Genomic_DNA"/>
</dbReference>
<organism evidence="1 2">
    <name type="scientific">Wolfiporia cocos (strain MD-104)</name>
    <name type="common">Brown rot fungus</name>
    <dbReference type="NCBI Taxonomy" id="742152"/>
    <lineage>
        <taxon>Eukaryota</taxon>
        <taxon>Fungi</taxon>
        <taxon>Dikarya</taxon>
        <taxon>Basidiomycota</taxon>
        <taxon>Agaricomycotina</taxon>
        <taxon>Agaricomycetes</taxon>
        <taxon>Polyporales</taxon>
        <taxon>Phaeolaceae</taxon>
        <taxon>Wolfiporia</taxon>
    </lineage>
</organism>
<dbReference type="OrthoDB" id="10654488at2759"/>
<proteinExistence type="predicted"/>
<evidence type="ECO:0000313" key="1">
    <source>
        <dbReference type="EMBL" id="PCH39277.1"/>
    </source>
</evidence>
<name>A0A2H3JT76_WOLCO</name>
<dbReference type="AlphaFoldDB" id="A0A2H3JT76"/>
<evidence type="ECO:0008006" key="3">
    <source>
        <dbReference type="Google" id="ProtNLM"/>
    </source>
</evidence>
<sequence length="228" mass="25772">MELIDEDQEVVCHEAHHGLESFSWLLIWFALRHTKREHPEDDGAFKEIFGGITPRQVRYRKQRFFFEDMFTVKNNDPLSCLLKRLRSMIFDTNVWGGYLANITQTPVSLTYDAMLEAFEEALGMEGWPKDDAAIPIKPPPLSSETDRRMDTKTSCGVIGTYRPLKLDRAGPALPNCDGNTQSSPSEPQDAEGVIVLAVTLRCPELTGRSREPLCDETLITGRSMLLIL</sequence>
<accession>A0A2H3JT76</accession>
<reference evidence="1 2" key="1">
    <citation type="journal article" date="2012" name="Science">
        <title>The Paleozoic origin of enzymatic lignin decomposition reconstructed from 31 fungal genomes.</title>
        <authorList>
            <person name="Floudas D."/>
            <person name="Binder M."/>
            <person name="Riley R."/>
            <person name="Barry K."/>
            <person name="Blanchette R.A."/>
            <person name="Henrissat B."/>
            <person name="Martinez A.T."/>
            <person name="Otillar R."/>
            <person name="Spatafora J.W."/>
            <person name="Yadav J.S."/>
            <person name="Aerts A."/>
            <person name="Benoit I."/>
            <person name="Boyd A."/>
            <person name="Carlson A."/>
            <person name="Copeland A."/>
            <person name="Coutinho P.M."/>
            <person name="de Vries R.P."/>
            <person name="Ferreira P."/>
            <person name="Findley K."/>
            <person name="Foster B."/>
            <person name="Gaskell J."/>
            <person name="Glotzer D."/>
            <person name="Gorecki P."/>
            <person name="Heitman J."/>
            <person name="Hesse C."/>
            <person name="Hori C."/>
            <person name="Igarashi K."/>
            <person name="Jurgens J.A."/>
            <person name="Kallen N."/>
            <person name="Kersten P."/>
            <person name="Kohler A."/>
            <person name="Kuees U."/>
            <person name="Kumar T.K.A."/>
            <person name="Kuo A."/>
            <person name="LaButti K."/>
            <person name="Larrondo L.F."/>
            <person name="Lindquist E."/>
            <person name="Ling A."/>
            <person name="Lombard V."/>
            <person name="Lucas S."/>
            <person name="Lundell T."/>
            <person name="Martin R."/>
            <person name="McLaughlin D.J."/>
            <person name="Morgenstern I."/>
            <person name="Morin E."/>
            <person name="Murat C."/>
            <person name="Nagy L.G."/>
            <person name="Nolan M."/>
            <person name="Ohm R.A."/>
            <person name="Patyshakuliyeva A."/>
            <person name="Rokas A."/>
            <person name="Ruiz-Duenas F.J."/>
            <person name="Sabat G."/>
            <person name="Salamov A."/>
            <person name="Samejima M."/>
            <person name="Schmutz J."/>
            <person name="Slot J.C."/>
            <person name="St John F."/>
            <person name="Stenlid J."/>
            <person name="Sun H."/>
            <person name="Sun S."/>
            <person name="Syed K."/>
            <person name="Tsang A."/>
            <person name="Wiebenga A."/>
            <person name="Young D."/>
            <person name="Pisabarro A."/>
            <person name="Eastwood D.C."/>
            <person name="Martin F."/>
            <person name="Cullen D."/>
            <person name="Grigoriev I.V."/>
            <person name="Hibbett D.S."/>
        </authorList>
    </citation>
    <scope>NUCLEOTIDE SEQUENCE [LARGE SCALE GENOMIC DNA]</scope>
    <source>
        <strain evidence="1 2">MD-104</strain>
    </source>
</reference>